<keyword evidence="1" id="KW-1133">Transmembrane helix</keyword>
<dbReference type="InterPro" id="IPR047789">
    <property type="entry name" value="CU044_5270-like"/>
</dbReference>
<reference evidence="3" key="1">
    <citation type="journal article" date="2019" name="Int. J. Syst. Evol. Microbiol.">
        <title>The Global Catalogue of Microorganisms (GCM) 10K type strain sequencing project: providing services to taxonomists for standard genome sequencing and annotation.</title>
        <authorList>
            <consortium name="The Broad Institute Genomics Platform"/>
            <consortium name="The Broad Institute Genome Sequencing Center for Infectious Disease"/>
            <person name="Wu L."/>
            <person name="Ma J."/>
        </authorList>
    </citation>
    <scope>NUCLEOTIDE SEQUENCE [LARGE SCALE GENOMIC DNA]</scope>
    <source>
        <strain evidence="3">TBRC 7912</strain>
    </source>
</reference>
<keyword evidence="1" id="KW-0812">Transmembrane</keyword>
<dbReference type="NCBIfam" id="NF038083">
    <property type="entry name" value="CU044_5270_fam"/>
    <property type="match status" value="1"/>
</dbReference>
<dbReference type="RefSeq" id="WP_386190215.1">
    <property type="nucleotide sequence ID" value="NZ_JBHSBC010000014.1"/>
</dbReference>
<gene>
    <name evidence="2" type="ORF">ACFOYY_16425</name>
</gene>
<evidence type="ECO:0000313" key="3">
    <source>
        <dbReference type="Proteomes" id="UP001595698"/>
    </source>
</evidence>
<evidence type="ECO:0000256" key="1">
    <source>
        <dbReference type="SAM" id="Phobius"/>
    </source>
</evidence>
<dbReference type="Proteomes" id="UP001595698">
    <property type="component" value="Unassembled WGS sequence"/>
</dbReference>
<feature type="transmembrane region" description="Helical" evidence="1">
    <location>
        <begin position="38"/>
        <end position="63"/>
    </location>
</feature>
<sequence length="331" mass="36174">MDDLKLLNGMRADAPEPGADRLDALRARVLRPRRRFRLVPSLLVTVSAAAGAVAVAVVVNGAVPPPQGVRPSVAVETRPMNAAVVLVRAAQVSERRALTPEPRADQWLYRKNMVKQPNDAAPETQESWTRYDGTRRAVRWGRGPLEQFGSTPDPDDDDLTPREYVARLAGLPTDPDRLLAHVRGDRHWETKPRWDTGEPPDARAFRVLSVYLDQEVPVPPRLRGAIFRALARIPGVRVDSGVRDAAGRAGIGIAYERGAPGVGTEHDTDGQVISRSYLVLDATTYEFLGTRVDYVRDELINGEIAFPAGSFYATAELAKGIVDKPGKLPGS</sequence>
<proteinExistence type="predicted"/>
<comment type="caution">
    <text evidence="2">The sequence shown here is derived from an EMBL/GenBank/DDBJ whole genome shotgun (WGS) entry which is preliminary data.</text>
</comment>
<accession>A0ABV8F316</accession>
<evidence type="ECO:0000313" key="2">
    <source>
        <dbReference type="EMBL" id="MFC3981727.1"/>
    </source>
</evidence>
<protein>
    <submittedName>
        <fullName evidence="2">CU044_5270 family protein</fullName>
    </submittedName>
</protein>
<name>A0ABV8F316_9ACTN</name>
<keyword evidence="1" id="KW-0472">Membrane</keyword>
<dbReference type="EMBL" id="JBHSBC010000014">
    <property type="protein sequence ID" value="MFC3981727.1"/>
    <property type="molecule type" value="Genomic_DNA"/>
</dbReference>
<organism evidence="2 3">
    <name type="scientific">Streptosporangium jomthongense</name>
    <dbReference type="NCBI Taxonomy" id="1193683"/>
    <lineage>
        <taxon>Bacteria</taxon>
        <taxon>Bacillati</taxon>
        <taxon>Actinomycetota</taxon>
        <taxon>Actinomycetes</taxon>
        <taxon>Streptosporangiales</taxon>
        <taxon>Streptosporangiaceae</taxon>
        <taxon>Streptosporangium</taxon>
    </lineage>
</organism>
<keyword evidence="3" id="KW-1185">Reference proteome</keyword>